<dbReference type="Proteomes" id="UP000235748">
    <property type="component" value="Unassembled WGS sequence"/>
</dbReference>
<protein>
    <submittedName>
        <fullName evidence="2">Uncharacterized protein</fullName>
    </submittedName>
</protein>
<evidence type="ECO:0000256" key="1">
    <source>
        <dbReference type="SAM" id="Phobius"/>
    </source>
</evidence>
<dbReference type="AlphaFoldDB" id="A0A2K4DJJ3"/>
<keyword evidence="1" id="KW-0812">Transmembrane</keyword>
<name>A0A2K4DJJ3_9STAP</name>
<evidence type="ECO:0000313" key="3">
    <source>
        <dbReference type="Proteomes" id="UP000235748"/>
    </source>
</evidence>
<organism evidence="2 3">
    <name type="scientific">Staphylococcus pettenkoferi</name>
    <dbReference type="NCBI Taxonomy" id="170573"/>
    <lineage>
        <taxon>Bacteria</taxon>
        <taxon>Bacillati</taxon>
        <taxon>Bacillota</taxon>
        <taxon>Bacilli</taxon>
        <taxon>Bacillales</taxon>
        <taxon>Staphylococcaceae</taxon>
        <taxon>Staphylococcus</taxon>
    </lineage>
</organism>
<proteinExistence type="predicted"/>
<gene>
    <name evidence="2" type="ORF">CJ235_02155</name>
</gene>
<keyword evidence="1" id="KW-1133">Transmembrane helix</keyword>
<dbReference type="RefSeq" id="WP_049408493.1">
    <property type="nucleotide sequence ID" value="NZ_CP066062.1"/>
</dbReference>
<reference evidence="2 3" key="1">
    <citation type="submission" date="2017-09" db="EMBL/GenBank/DDBJ databases">
        <title>Bacterial strain isolated from the female urinary microbiota.</title>
        <authorList>
            <person name="Thomas-White K."/>
            <person name="Kumar N."/>
            <person name="Forster S."/>
            <person name="Putonti C."/>
            <person name="Lawley T."/>
            <person name="Wolfe A.J."/>
        </authorList>
    </citation>
    <scope>NUCLEOTIDE SEQUENCE [LARGE SCALE GENOMIC DNA]</scope>
    <source>
        <strain evidence="2 3">UMB0834</strain>
    </source>
</reference>
<comment type="caution">
    <text evidence="2">The sequence shown here is derived from an EMBL/GenBank/DDBJ whole genome shotgun (WGS) entry which is preliminary data.</text>
</comment>
<accession>A0A2K4DJJ3</accession>
<dbReference type="EMBL" id="PNGG01000001">
    <property type="protein sequence ID" value="PMC20496.1"/>
    <property type="molecule type" value="Genomic_DNA"/>
</dbReference>
<feature type="transmembrane region" description="Helical" evidence="1">
    <location>
        <begin position="32"/>
        <end position="52"/>
    </location>
</feature>
<feature type="transmembrane region" description="Helical" evidence="1">
    <location>
        <begin position="7"/>
        <end position="26"/>
    </location>
</feature>
<evidence type="ECO:0000313" key="2">
    <source>
        <dbReference type="EMBL" id="PMC20496.1"/>
    </source>
</evidence>
<keyword evidence="1" id="KW-0472">Membrane</keyword>
<sequence length="63" mass="7145">MNKILYALLLAIVFILGIASIFYGLFIFWKPVAFIFIGVVLVGVAYLLNQLYTDDSSAERRDK</sequence>